<organism evidence="1 2">
    <name type="scientific">Buddleja alternifolia</name>
    <dbReference type="NCBI Taxonomy" id="168488"/>
    <lineage>
        <taxon>Eukaryota</taxon>
        <taxon>Viridiplantae</taxon>
        <taxon>Streptophyta</taxon>
        <taxon>Embryophyta</taxon>
        <taxon>Tracheophyta</taxon>
        <taxon>Spermatophyta</taxon>
        <taxon>Magnoliopsida</taxon>
        <taxon>eudicotyledons</taxon>
        <taxon>Gunneridae</taxon>
        <taxon>Pentapetalae</taxon>
        <taxon>asterids</taxon>
        <taxon>lamiids</taxon>
        <taxon>Lamiales</taxon>
        <taxon>Scrophulariaceae</taxon>
        <taxon>Buddlejeae</taxon>
        <taxon>Buddleja</taxon>
    </lineage>
</organism>
<evidence type="ECO:0000313" key="2">
    <source>
        <dbReference type="Proteomes" id="UP000826271"/>
    </source>
</evidence>
<proteinExistence type="predicted"/>
<gene>
    <name evidence="1" type="ORF">BUALT_Bualt16G0062700</name>
</gene>
<reference evidence="1" key="1">
    <citation type="submission" date="2019-10" db="EMBL/GenBank/DDBJ databases">
        <authorList>
            <person name="Zhang R."/>
            <person name="Pan Y."/>
            <person name="Wang J."/>
            <person name="Ma R."/>
            <person name="Yu S."/>
        </authorList>
    </citation>
    <scope>NUCLEOTIDE SEQUENCE</scope>
    <source>
        <strain evidence="1">LA-IB0</strain>
        <tissue evidence="1">Leaf</tissue>
    </source>
</reference>
<keyword evidence="2" id="KW-1185">Reference proteome</keyword>
<name>A0AAV6WG37_9LAMI</name>
<dbReference type="Proteomes" id="UP000826271">
    <property type="component" value="Unassembled WGS sequence"/>
</dbReference>
<dbReference type="AlphaFoldDB" id="A0AAV6WG37"/>
<protein>
    <submittedName>
        <fullName evidence="1">Uncharacterized protein</fullName>
    </submittedName>
</protein>
<accession>A0AAV6WG37</accession>
<evidence type="ECO:0000313" key="1">
    <source>
        <dbReference type="EMBL" id="KAG8367347.1"/>
    </source>
</evidence>
<sequence>MLPKPQATSEEMDYSMFVLGFGFDVQNIEYKVVRITYIHEDYGYAVPPAVDVYGFTPGIGTKLMGKFLLIV</sequence>
<dbReference type="EMBL" id="WHWC01000016">
    <property type="protein sequence ID" value="KAG8367347.1"/>
    <property type="molecule type" value="Genomic_DNA"/>
</dbReference>
<comment type="caution">
    <text evidence="1">The sequence shown here is derived from an EMBL/GenBank/DDBJ whole genome shotgun (WGS) entry which is preliminary data.</text>
</comment>